<evidence type="ECO:0000313" key="2">
    <source>
        <dbReference type="EMBL" id="MBE1612676.1"/>
    </source>
</evidence>
<comment type="caution">
    <text evidence="2">The sequence shown here is derived from an EMBL/GenBank/DDBJ whole genome shotgun (WGS) entry which is preliminary data.</text>
</comment>
<sequence length="86" mass="8852">MVWFGYLRGAHARVPGASTTVITTGVGANALVDARRPTPSGKVRKRAGRGATAGNAQVLESSTCQVVEVAPPSMMWKAVAPLAPHG</sequence>
<feature type="region of interest" description="Disordered" evidence="1">
    <location>
        <begin position="33"/>
        <end position="54"/>
    </location>
</feature>
<dbReference type="AlphaFoldDB" id="A0A927RQ15"/>
<evidence type="ECO:0000256" key="1">
    <source>
        <dbReference type="SAM" id="MobiDB-lite"/>
    </source>
</evidence>
<organism evidence="2 3">
    <name type="scientific">Actinopolymorpha pittospori</name>
    <dbReference type="NCBI Taxonomy" id="648752"/>
    <lineage>
        <taxon>Bacteria</taxon>
        <taxon>Bacillati</taxon>
        <taxon>Actinomycetota</taxon>
        <taxon>Actinomycetes</taxon>
        <taxon>Propionibacteriales</taxon>
        <taxon>Actinopolymorphaceae</taxon>
        <taxon>Actinopolymorpha</taxon>
    </lineage>
</organism>
<proteinExistence type="predicted"/>
<reference evidence="2" key="1">
    <citation type="submission" date="2020-10" db="EMBL/GenBank/DDBJ databases">
        <title>Sequencing the genomes of 1000 actinobacteria strains.</title>
        <authorList>
            <person name="Klenk H.-P."/>
        </authorList>
    </citation>
    <scope>NUCLEOTIDE SEQUENCE</scope>
    <source>
        <strain evidence="2">DSM 45354</strain>
    </source>
</reference>
<name>A0A927RQ15_9ACTN</name>
<accession>A0A927RQ15</accession>
<evidence type="ECO:0000313" key="3">
    <source>
        <dbReference type="Proteomes" id="UP000638648"/>
    </source>
</evidence>
<keyword evidence="3" id="KW-1185">Reference proteome</keyword>
<gene>
    <name evidence="2" type="ORF">HEB94_009524</name>
</gene>
<protein>
    <submittedName>
        <fullName evidence="2">Uncharacterized protein</fullName>
    </submittedName>
</protein>
<dbReference type="EMBL" id="JADBEM010000001">
    <property type="protein sequence ID" value="MBE1612676.1"/>
    <property type="molecule type" value="Genomic_DNA"/>
</dbReference>
<dbReference type="Proteomes" id="UP000638648">
    <property type="component" value="Unassembled WGS sequence"/>
</dbReference>